<name>A0A3M7TAF6_BRAPC</name>
<protein>
    <submittedName>
        <fullName evidence="1">Uncharacterized protein</fullName>
    </submittedName>
</protein>
<gene>
    <name evidence="1" type="ORF">BpHYR1_034839</name>
</gene>
<reference evidence="1 2" key="1">
    <citation type="journal article" date="2018" name="Sci. Rep.">
        <title>Genomic signatures of local adaptation to the degree of environmental predictability in rotifers.</title>
        <authorList>
            <person name="Franch-Gras L."/>
            <person name="Hahn C."/>
            <person name="Garcia-Roger E.M."/>
            <person name="Carmona M.J."/>
            <person name="Serra M."/>
            <person name="Gomez A."/>
        </authorList>
    </citation>
    <scope>NUCLEOTIDE SEQUENCE [LARGE SCALE GENOMIC DNA]</scope>
    <source>
        <strain evidence="1">HYR1</strain>
    </source>
</reference>
<accession>A0A3M7TAF6</accession>
<sequence>MLYLDQHSVLLLTKDKRSIDFLISHQASYQKIHIIYILKKSKATTLFFGYYRILSLKQNIFKVTKI</sequence>
<evidence type="ECO:0000313" key="1">
    <source>
        <dbReference type="EMBL" id="RNA44888.1"/>
    </source>
</evidence>
<organism evidence="1 2">
    <name type="scientific">Brachionus plicatilis</name>
    <name type="common">Marine rotifer</name>
    <name type="synonym">Brachionus muelleri</name>
    <dbReference type="NCBI Taxonomy" id="10195"/>
    <lineage>
        <taxon>Eukaryota</taxon>
        <taxon>Metazoa</taxon>
        <taxon>Spiralia</taxon>
        <taxon>Gnathifera</taxon>
        <taxon>Rotifera</taxon>
        <taxon>Eurotatoria</taxon>
        <taxon>Monogononta</taxon>
        <taxon>Pseudotrocha</taxon>
        <taxon>Ploima</taxon>
        <taxon>Brachionidae</taxon>
        <taxon>Brachionus</taxon>
    </lineage>
</organism>
<evidence type="ECO:0000313" key="2">
    <source>
        <dbReference type="Proteomes" id="UP000276133"/>
    </source>
</evidence>
<dbReference type="Proteomes" id="UP000276133">
    <property type="component" value="Unassembled WGS sequence"/>
</dbReference>
<dbReference type="AlphaFoldDB" id="A0A3M7TAF6"/>
<comment type="caution">
    <text evidence="1">The sequence shown here is derived from an EMBL/GenBank/DDBJ whole genome shotgun (WGS) entry which is preliminary data.</text>
</comment>
<keyword evidence="2" id="KW-1185">Reference proteome</keyword>
<dbReference type="EMBL" id="REGN01000046">
    <property type="protein sequence ID" value="RNA44888.1"/>
    <property type="molecule type" value="Genomic_DNA"/>
</dbReference>
<proteinExistence type="predicted"/>